<feature type="compositionally biased region" description="Polar residues" evidence="5">
    <location>
        <begin position="90"/>
        <end position="116"/>
    </location>
</feature>
<name>A0A7I4B9D4_PHYPA</name>
<feature type="compositionally biased region" description="Polar residues" evidence="5">
    <location>
        <begin position="243"/>
        <end position="262"/>
    </location>
</feature>
<comment type="subcellular location">
    <subcellularLocation>
        <location evidence="1">Nucleus</location>
    </subcellularLocation>
</comment>
<dbReference type="GeneID" id="112294606"/>
<accession>A0A7I4B9D4</accession>
<dbReference type="InterPro" id="IPR036638">
    <property type="entry name" value="HLH_DNA-bd_sf"/>
</dbReference>
<dbReference type="Gene3D" id="4.10.280.10">
    <property type="entry name" value="Helix-loop-helix DNA-binding domain"/>
    <property type="match status" value="1"/>
</dbReference>
<dbReference type="SUPFAM" id="SSF47459">
    <property type="entry name" value="HLH, helix-loop-helix DNA-binding domain"/>
    <property type="match status" value="1"/>
</dbReference>
<dbReference type="PROSITE" id="PS50888">
    <property type="entry name" value="BHLH"/>
    <property type="match status" value="1"/>
</dbReference>
<feature type="region of interest" description="Disordered" evidence="5">
    <location>
        <begin position="90"/>
        <end position="119"/>
    </location>
</feature>
<dbReference type="AlphaFoldDB" id="A0A7I4B9D4"/>
<reference evidence="7 8" key="2">
    <citation type="journal article" date="2018" name="Plant J.">
        <title>The Physcomitrella patens chromosome-scale assembly reveals moss genome structure and evolution.</title>
        <authorList>
            <person name="Lang D."/>
            <person name="Ullrich K.K."/>
            <person name="Murat F."/>
            <person name="Fuchs J."/>
            <person name="Jenkins J."/>
            <person name="Haas F.B."/>
            <person name="Piednoel M."/>
            <person name="Gundlach H."/>
            <person name="Van Bel M."/>
            <person name="Meyberg R."/>
            <person name="Vives C."/>
            <person name="Morata J."/>
            <person name="Symeonidi A."/>
            <person name="Hiss M."/>
            <person name="Muchero W."/>
            <person name="Kamisugi Y."/>
            <person name="Saleh O."/>
            <person name="Blanc G."/>
            <person name="Decker E.L."/>
            <person name="van Gessel N."/>
            <person name="Grimwood J."/>
            <person name="Hayes R.D."/>
            <person name="Graham S.W."/>
            <person name="Gunter L.E."/>
            <person name="McDaniel S.F."/>
            <person name="Hoernstein S.N.W."/>
            <person name="Larsson A."/>
            <person name="Li F.W."/>
            <person name="Perroud P.F."/>
            <person name="Phillips J."/>
            <person name="Ranjan P."/>
            <person name="Rokshar D.S."/>
            <person name="Rothfels C.J."/>
            <person name="Schneider L."/>
            <person name="Shu S."/>
            <person name="Stevenson D.W."/>
            <person name="Thummler F."/>
            <person name="Tillich M."/>
            <person name="Villarreal Aguilar J.C."/>
            <person name="Widiez T."/>
            <person name="Wong G.K."/>
            <person name="Wymore A."/>
            <person name="Zhang Y."/>
            <person name="Zimmer A.D."/>
            <person name="Quatrano R.S."/>
            <person name="Mayer K.F.X."/>
            <person name="Goodstein D."/>
            <person name="Casacuberta J.M."/>
            <person name="Vandepoele K."/>
            <person name="Reski R."/>
            <person name="Cuming A.C."/>
            <person name="Tuskan G.A."/>
            <person name="Maumus F."/>
            <person name="Salse J."/>
            <person name="Schmutz J."/>
            <person name="Rensing S.A."/>
        </authorList>
    </citation>
    <scope>NUCLEOTIDE SEQUENCE [LARGE SCALE GENOMIC DNA]</scope>
    <source>
        <strain evidence="7 8">cv. Gransden 2004</strain>
    </source>
</reference>
<dbReference type="GO" id="GO:0006355">
    <property type="term" value="P:regulation of DNA-templated transcription"/>
    <property type="evidence" value="ECO:0007669"/>
    <property type="project" value="InterPro"/>
</dbReference>
<feature type="region of interest" description="Disordered" evidence="5">
    <location>
        <begin position="236"/>
        <end position="342"/>
    </location>
</feature>
<evidence type="ECO:0000256" key="5">
    <source>
        <dbReference type="SAM" id="MobiDB-lite"/>
    </source>
</evidence>
<keyword evidence="2" id="KW-0805">Transcription regulation</keyword>
<evidence type="ECO:0000256" key="1">
    <source>
        <dbReference type="ARBA" id="ARBA00004123"/>
    </source>
</evidence>
<dbReference type="PANTHER" id="PTHR12565:SF184">
    <property type="entry name" value="BHLH TRANSCRIPTION FACTOR"/>
    <property type="match status" value="1"/>
</dbReference>
<reference evidence="7 8" key="1">
    <citation type="journal article" date="2008" name="Science">
        <title>The Physcomitrella genome reveals evolutionary insights into the conquest of land by plants.</title>
        <authorList>
            <person name="Rensing S."/>
            <person name="Lang D."/>
            <person name="Zimmer A."/>
            <person name="Terry A."/>
            <person name="Salamov A."/>
            <person name="Shapiro H."/>
            <person name="Nishiyama T."/>
            <person name="Perroud P.-F."/>
            <person name="Lindquist E."/>
            <person name="Kamisugi Y."/>
            <person name="Tanahashi T."/>
            <person name="Sakakibara K."/>
            <person name="Fujita T."/>
            <person name="Oishi K."/>
            <person name="Shin-I T."/>
            <person name="Kuroki Y."/>
            <person name="Toyoda A."/>
            <person name="Suzuki Y."/>
            <person name="Hashimoto A."/>
            <person name="Yamaguchi K."/>
            <person name="Sugano A."/>
            <person name="Kohara Y."/>
            <person name="Fujiyama A."/>
            <person name="Anterola A."/>
            <person name="Aoki S."/>
            <person name="Ashton N."/>
            <person name="Barbazuk W.B."/>
            <person name="Barker E."/>
            <person name="Bennetzen J."/>
            <person name="Bezanilla M."/>
            <person name="Blankenship R."/>
            <person name="Cho S.H."/>
            <person name="Dutcher S."/>
            <person name="Estelle M."/>
            <person name="Fawcett J.A."/>
            <person name="Gundlach H."/>
            <person name="Hanada K."/>
            <person name="Heyl A."/>
            <person name="Hicks K.A."/>
            <person name="Hugh J."/>
            <person name="Lohr M."/>
            <person name="Mayer K."/>
            <person name="Melkozernov A."/>
            <person name="Murata T."/>
            <person name="Nelson D."/>
            <person name="Pils B."/>
            <person name="Prigge M."/>
            <person name="Reiss B."/>
            <person name="Renner T."/>
            <person name="Rombauts S."/>
            <person name="Rushton P."/>
            <person name="Sanderfoot A."/>
            <person name="Schween G."/>
            <person name="Shiu S.-H."/>
            <person name="Stueber K."/>
            <person name="Theodoulou F.L."/>
            <person name="Tu H."/>
            <person name="Van de Peer Y."/>
            <person name="Verrier P.J."/>
            <person name="Waters E."/>
            <person name="Wood A."/>
            <person name="Yang L."/>
            <person name="Cove D."/>
            <person name="Cuming A."/>
            <person name="Hasebe M."/>
            <person name="Lucas S."/>
            <person name="Mishler D.B."/>
            <person name="Reski R."/>
            <person name="Grigoriev I."/>
            <person name="Quatrano R.S."/>
            <person name="Boore J.L."/>
        </authorList>
    </citation>
    <scope>NUCLEOTIDE SEQUENCE [LARGE SCALE GENOMIC DNA]</scope>
    <source>
        <strain evidence="7 8">cv. Gransden 2004</strain>
    </source>
</reference>
<dbReference type="GO" id="GO:0005634">
    <property type="term" value="C:nucleus"/>
    <property type="evidence" value="ECO:0007669"/>
    <property type="project" value="UniProtKB-SubCell"/>
</dbReference>
<dbReference type="FunFam" id="4.10.280.10:FF:000002">
    <property type="entry name" value="Basic helix-loop-helix transcription factor"/>
    <property type="match status" value="1"/>
</dbReference>
<dbReference type="EMBL" id="ABEU02000017">
    <property type="status" value="NOT_ANNOTATED_CDS"/>
    <property type="molecule type" value="Genomic_DNA"/>
</dbReference>
<dbReference type="SMART" id="SM00353">
    <property type="entry name" value="HLH"/>
    <property type="match status" value="1"/>
</dbReference>
<evidence type="ECO:0000313" key="7">
    <source>
        <dbReference type="EnsemblPlants" id="Pp3c17_23070V3.3"/>
    </source>
</evidence>
<feature type="domain" description="BHLH" evidence="6">
    <location>
        <begin position="354"/>
        <end position="404"/>
    </location>
</feature>
<keyword evidence="4" id="KW-0539">Nucleus</keyword>
<gene>
    <name evidence="7" type="primary">LOC112294606</name>
</gene>
<keyword evidence="3" id="KW-0804">Transcription</keyword>
<dbReference type="EnsemblPlants" id="Pp3c17_23070V3.3">
    <property type="protein sequence ID" value="Pp3c17_23070V3.3"/>
    <property type="gene ID" value="Pp3c17_23070"/>
</dbReference>
<dbReference type="RefSeq" id="XP_024401025.1">
    <property type="nucleotide sequence ID" value="XM_024545257.2"/>
</dbReference>
<protein>
    <recommendedName>
        <fullName evidence="6">BHLH domain-containing protein</fullName>
    </recommendedName>
</protein>
<organism evidence="7 8">
    <name type="scientific">Physcomitrium patens</name>
    <name type="common">Spreading-leaved earth moss</name>
    <name type="synonym">Physcomitrella patens</name>
    <dbReference type="NCBI Taxonomy" id="3218"/>
    <lineage>
        <taxon>Eukaryota</taxon>
        <taxon>Viridiplantae</taxon>
        <taxon>Streptophyta</taxon>
        <taxon>Embryophyta</taxon>
        <taxon>Bryophyta</taxon>
        <taxon>Bryophytina</taxon>
        <taxon>Bryopsida</taxon>
        <taxon>Funariidae</taxon>
        <taxon>Funariales</taxon>
        <taxon>Funariaceae</taxon>
        <taxon>Physcomitrium</taxon>
    </lineage>
</organism>
<keyword evidence="8" id="KW-1185">Reference proteome</keyword>
<evidence type="ECO:0000256" key="2">
    <source>
        <dbReference type="ARBA" id="ARBA00023015"/>
    </source>
</evidence>
<feature type="compositionally biased region" description="Low complexity" evidence="5">
    <location>
        <begin position="316"/>
        <end position="325"/>
    </location>
</feature>
<evidence type="ECO:0000259" key="6">
    <source>
        <dbReference type="PROSITE" id="PS50888"/>
    </source>
</evidence>
<feature type="compositionally biased region" description="Basic and acidic residues" evidence="5">
    <location>
        <begin position="329"/>
        <end position="342"/>
    </location>
</feature>
<evidence type="ECO:0000313" key="8">
    <source>
        <dbReference type="Proteomes" id="UP000006727"/>
    </source>
</evidence>
<dbReference type="CDD" id="cd18919">
    <property type="entry name" value="bHLH_AtBPE_like"/>
    <property type="match status" value="1"/>
</dbReference>
<sequence length="545" mass="59260">MAIMAPAPDQAFMNLYSNMSGAVPILHPSSDSNELSSNLEKIVEHSACGIYPYSGPSTASALQYPSWHPIQEMPITSNSNFGYGVPEIQRSTLSNDRPNPSHSRFSSTLPPSSRGLSASRGIMEEVRMRDVIGKPGRNLGAQRPSLWSSMETGGITVDPFRGGLALHGVPSEVDNLAQITSDSAFVERAAKFSTFGTRTGEYVPEMLQRPAAGFVAATTKSVPGDVREESKCIAIDTIPELQPGSQGEISPDTISPARSTPPQDEPASRNKRKKPSTIDNDLASPDPKVGDVENSKAKRCKGEDTKSDCKGERSSSEISSESAGSPKVPQKENNQKAKEFSKQDYIHVRARRGQATDSHSLAERVRREKISERMKYLQDLVPGCRKVTGKAVMLDEIINYVQSLQRQVESLSMKVASVNPTHSGRLTLESRLSNEDIIQSQLSSIHGSSDSSINAAAFGSHHLQQQSELLLNVYCGFDHLQANLGNCFDISSHHTTNPPIGRLAEMQSMVRSFDNNLVSQSSGWDGSPQSVNVHMGQLYQQSGHL</sequence>
<proteinExistence type="predicted"/>
<feature type="compositionally biased region" description="Basic and acidic residues" evidence="5">
    <location>
        <begin position="288"/>
        <end position="315"/>
    </location>
</feature>
<dbReference type="InterPro" id="IPR011598">
    <property type="entry name" value="bHLH_dom"/>
</dbReference>
<dbReference type="Proteomes" id="UP000006727">
    <property type="component" value="Chromosome 17"/>
</dbReference>
<reference evidence="7" key="3">
    <citation type="submission" date="2020-12" db="UniProtKB">
        <authorList>
            <consortium name="EnsemblPlants"/>
        </authorList>
    </citation>
    <scope>IDENTIFICATION</scope>
</reference>
<dbReference type="Pfam" id="PF00010">
    <property type="entry name" value="HLH"/>
    <property type="match status" value="1"/>
</dbReference>
<evidence type="ECO:0000256" key="4">
    <source>
        <dbReference type="ARBA" id="ARBA00023242"/>
    </source>
</evidence>
<dbReference type="GO" id="GO:0046983">
    <property type="term" value="F:protein dimerization activity"/>
    <property type="evidence" value="ECO:0007669"/>
    <property type="project" value="InterPro"/>
</dbReference>
<dbReference type="PANTHER" id="PTHR12565">
    <property type="entry name" value="STEROL REGULATORY ELEMENT-BINDING PROTEIN"/>
    <property type="match status" value="1"/>
</dbReference>
<evidence type="ECO:0000256" key="3">
    <source>
        <dbReference type="ARBA" id="ARBA00023163"/>
    </source>
</evidence>
<dbReference type="InterPro" id="IPR024097">
    <property type="entry name" value="bHLH_ZIP_TF"/>
</dbReference>
<dbReference type="Gramene" id="Pp3c17_23070V3.3">
    <property type="protein sequence ID" value="Pp3c17_23070V3.3"/>
    <property type="gene ID" value="Pp3c17_23070"/>
</dbReference>